<evidence type="ECO:0000256" key="5">
    <source>
        <dbReference type="ARBA" id="ARBA00022553"/>
    </source>
</evidence>
<keyword evidence="5" id="KW-0597">Phosphoprotein</keyword>
<dbReference type="AlphaFoldDB" id="A0A844AMC0"/>
<dbReference type="SUPFAM" id="SSF47384">
    <property type="entry name" value="Homodimeric domain of signal transducing histidine kinase"/>
    <property type="match status" value="1"/>
</dbReference>
<dbReference type="SUPFAM" id="SSF55874">
    <property type="entry name" value="ATPase domain of HSP90 chaperone/DNA topoisomerase II/histidine kinase"/>
    <property type="match status" value="1"/>
</dbReference>
<evidence type="ECO:0000256" key="13">
    <source>
        <dbReference type="ARBA" id="ARBA00023136"/>
    </source>
</evidence>
<evidence type="ECO:0000256" key="1">
    <source>
        <dbReference type="ARBA" id="ARBA00000085"/>
    </source>
</evidence>
<evidence type="ECO:0000256" key="9">
    <source>
        <dbReference type="ARBA" id="ARBA00022777"/>
    </source>
</evidence>
<dbReference type="InterPro" id="IPR017055">
    <property type="entry name" value="Sig_transdc_His_kinase_DctB"/>
</dbReference>
<feature type="domain" description="Histidine kinase" evidence="15">
    <location>
        <begin position="361"/>
        <end position="570"/>
    </location>
</feature>
<protein>
    <recommendedName>
        <fullName evidence="3">histidine kinase</fullName>
        <ecNumber evidence="3">2.7.13.3</ecNumber>
    </recommendedName>
</protein>
<keyword evidence="13" id="KW-0472">Membrane</keyword>
<keyword evidence="12" id="KW-0902">Two-component regulatory system</keyword>
<evidence type="ECO:0000313" key="17">
    <source>
        <dbReference type="Proteomes" id="UP000436694"/>
    </source>
</evidence>
<keyword evidence="10" id="KW-0067">ATP-binding</keyword>
<sequence length="578" mass="63852">MRRFRLPYLVLCCVLITGLLFRLSYDYFVAEEMARAEGRLSLYQSTVDAELERFSHLTHVLARDSYVRAALDQSATVTLNFRLAEFAQRAGLEAIYLMDTGGRTISASNFRTPLSFVGKNYGFRPYFKSALEGRQGRFYAIGSTTGTPGYFIADPVRRDDGTVIGVVAIKVGLKALAESWRSSGEKVLLADDRGVVILSSMPDWQYKLLRPLAPEAAEYIKTTRQFGSYRLTPLDWHSEPEQRARIEDDTHLHVHAPSGIHGWEVHYFASDDRAVARSGLITAVAAVAAGLALGALQLYRTRRIREALRRSEREESSLRATNARLAHEISERRLTEQRLERTQEELNRAGRLAALGQISASVTHELGQPIAAMRNHLVAAQISGAQNPGAMLNNLTSLVDRMDGITRQLKFFARSGKKTFDKVEMEGALRAALELMAPTFEQQKIVVETNIATGLPSLRGNRLRLEQVVVNLLRNAADAIEGVDTPRIHLDARHQDGSIVVEVRDNGHGLGANTLSDLQEPFVTTRESGRGMGLGLAISAQIVKEHGGEMSAANRKTGGACFCVRLPVVESPNTQETT</sequence>
<dbReference type="InterPro" id="IPR003594">
    <property type="entry name" value="HATPase_dom"/>
</dbReference>
<organism evidence="16 17">
    <name type="scientific">Tritonibacter aquimaris</name>
    <dbReference type="NCBI Taxonomy" id="2663379"/>
    <lineage>
        <taxon>Bacteria</taxon>
        <taxon>Pseudomonadati</taxon>
        <taxon>Pseudomonadota</taxon>
        <taxon>Alphaproteobacteria</taxon>
        <taxon>Rhodobacterales</taxon>
        <taxon>Paracoccaceae</taxon>
        <taxon>Tritonibacter</taxon>
    </lineage>
</organism>
<dbReference type="Gene3D" id="6.10.250.3020">
    <property type="match status" value="1"/>
</dbReference>
<dbReference type="PRINTS" id="PR00344">
    <property type="entry name" value="BCTRLSENSOR"/>
</dbReference>
<keyword evidence="4" id="KW-1003">Cell membrane</keyword>
<keyword evidence="14" id="KW-0175">Coiled coil</keyword>
<dbReference type="PANTHER" id="PTHR43065:SF46">
    <property type="entry name" value="C4-DICARBOXYLATE TRANSPORT SENSOR PROTEIN DCTB"/>
    <property type="match status" value="1"/>
</dbReference>
<dbReference type="GO" id="GO:0000155">
    <property type="term" value="F:phosphorelay sensor kinase activity"/>
    <property type="evidence" value="ECO:0007669"/>
    <property type="project" value="InterPro"/>
</dbReference>
<comment type="catalytic activity">
    <reaction evidence="1">
        <text>ATP + protein L-histidine = ADP + protein N-phospho-L-histidine.</text>
        <dbReference type="EC" id="2.7.13.3"/>
    </reaction>
</comment>
<keyword evidence="6" id="KW-0808">Transferase</keyword>
<gene>
    <name evidence="16" type="ORF">GG681_11840</name>
</gene>
<evidence type="ECO:0000256" key="3">
    <source>
        <dbReference type="ARBA" id="ARBA00012438"/>
    </source>
</evidence>
<evidence type="ECO:0000259" key="15">
    <source>
        <dbReference type="PROSITE" id="PS50109"/>
    </source>
</evidence>
<keyword evidence="7" id="KW-0812">Transmembrane</keyword>
<dbReference type="Gene3D" id="3.30.450.20">
    <property type="entry name" value="PAS domain"/>
    <property type="match status" value="2"/>
</dbReference>
<name>A0A844AMC0_9RHOB</name>
<dbReference type="Gene3D" id="1.10.287.130">
    <property type="match status" value="1"/>
</dbReference>
<dbReference type="PROSITE" id="PS50109">
    <property type="entry name" value="HIS_KIN"/>
    <property type="match status" value="1"/>
</dbReference>
<keyword evidence="11" id="KW-1133">Transmembrane helix</keyword>
<evidence type="ECO:0000256" key="7">
    <source>
        <dbReference type="ARBA" id="ARBA00022692"/>
    </source>
</evidence>
<evidence type="ECO:0000256" key="10">
    <source>
        <dbReference type="ARBA" id="ARBA00022840"/>
    </source>
</evidence>
<keyword evidence="17" id="KW-1185">Reference proteome</keyword>
<dbReference type="PIRSF" id="PIRSF036431">
    <property type="entry name" value="STHK_DctB"/>
    <property type="match status" value="1"/>
</dbReference>
<dbReference type="InterPro" id="IPR003661">
    <property type="entry name" value="HisK_dim/P_dom"/>
</dbReference>
<dbReference type="GO" id="GO:0005524">
    <property type="term" value="F:ATP binding"/>
    <property type="evidence" value="ECO:0007669"/>
    <property type="project" value="UniProtKB-KW"/>
</dbReference>
<evidence type="ECO:0000256" key="4">
    <source>
        <dbReference type="ARBA" id="ARBA00022475"/>
    </source>
</evidence>
<evidence type="ECO:0000313" key="16">
    <source>
        <dbReference type="EMBL" id="MQY43335.1"/>
    </source>
</evidence>
<dbReference type="EC" id="2.7.13.3" evidence="3"/>
<dbReference type="InterPro" id="IPR029151">
    <property type="entry name" value="Sensor-like_sf"/>
</dbReference>
<comment type="caution">
    <text evidence="16">The sequence shown here is derived from an EMBL/GenBank/DDBJ whole genome shotgun (WGS) entry which is preliminary data.</text>
</comment>
<dbReference type="Gene3D" id="3.30.565.10">
    <property type="entry name" value="Histidine kinase-like ATPase, C-terminal domain"/>
    <property type="match status" value="1"/>
</dbReference>
<dbReference type="Pfam" id="PF02518">
    <property type="entry name" value="HATPase_c"/>
    <property type="match status" value="1"/>
</dbReference>
<evidence type="ECO:0000256" key="14">
    <source>
        <dbReference type="SAM" id="Coils"/>
    </source>
</evidence>
<dbReference type="CDD" id="cd12914">
    <property type="entry name" value="PDC1_DGC_like"/>
    <property type="match status" value="1"/>
</dbReference>
<dbReference type="InterPro" id="IPR033479">
    <property type="entry name" value="dCache_1"/>
</dbReference>
<dbReference type="Proteomes" id="UP000436694">
    <property type="component" value="Unassembled WGS sequence"/>
</dbReference>
<keyword evidence="8" id="KW-0547">Nucleotide-binding</keyword>
<dbReference type="GO" id="GO:0005886">
    <property type="term" value="C:plasma membrane"/>
    <property type="evidence" value="ECO:0007669"/>
    <property type="project" value="UniProtKB-SubCell"/>
</dbReference>
<evidence type="ECO:0000256" key="8">
    <source>
        <dbReference type="ARBA" id="ARBA00022741"/>
    </source>
</evidence>
<evidence type="ECO:0000256" key="6">
    <source>
        <dbReference type="ARBA" id="ARBA00022679"/>
    </source>
</evidence>
<dbReference type="InterPro" id="IPR036890">
    <property type="entry name" value="HATPase_C_sf"/>
</dbReference>
<dbReference type="InterPro" id="IPR036097">
    <property type="entry name" value="HisK_dim/P_sf"/>
</dbReference>
<dbReference type="EMBL" id="WIXK01000005">
    <property type="protein sequence ID" value="MQY43335.1"/>
    <property type="molecule type" value="Genomic_DNA"/>
</dbReference>
<evidence type="ECO:0000256" key="11">
    <source>
        <dbReference type="ARBA" id="ARBA00022989"/>
    </source>
</evidence>
<dbReference type="SMART" id="SM00387">
    <property type="entry name" value="HATPase_c"/>
    <property type="match status" value="1"/>
</dbReference>
<dbReference type="PANTHER" id="PTHR43065">
    <property type="entry name" value="SENSOR HISTIDINE KINASE"/>
    <property type="match status" value="1"/>
</dbReference>
<dbReference type="CDD" id="cd00082">
    <property type="entry name" value="HisKA"/>
    <property type="match status" value="1"/>
</dbReference>
<dbReference type="Pfam" id="PF02743">
    <property type="entry name" value="dCache_1"/>
    <property type="match status" value="1"/>
</dbReference>
<dbReference type="InterPro" id="IPR005467">
    <property type="entry name" value="His_kinase_dom"/>
</dbReference>
<proteinExistence type="predicted"/>
<keyword evidence="9" id="KW-0418">Kinase</keyword>
<reference evidence="16 17" key="1">
    <citation type="submission" date="2019-10" db="EMBL/GenBank/DDBJ databases">
        <title>Epibacterium sp. nov., isolated from seawater.</title>
        <authorList>
            <person name="Zhang X."/>
            <person name="Li N."/>
        </authorList>
    </citation>
    <scope>NUCLEOTIDE SEQUENCE [LARGE SCALE GENOMIC DNA]</scope>
    <source>
        <strain evidence="16 17">SM1969</strain>
    </source>
</reference>
<evidence type="ECO:0000256" key="12">
    <source>
        <dbReference type="ARBA" id="ARBA00023012"/>
    </source>
</evidence>
<dbReference type="InterPro" id="IPR004358">
    <property type="entry name" value="Sig_transdc_His_kin-like_C"/>
</dbReference>
<accession>A0A844AMC0</accession>
<evidence type="ECO:0000256" key="2">
    <source>
        <dbReference type="ARBA" id="ARBA00004651"/>
    </source>
</evidence>
<comment type="subcellular location">
    <subcellularLocation>
        <location evidence="2">Cell membrane</location>
        <topology evidence="2">Multi-pass membrane protein</topology>
    </subcellularLocation>
</comment>
<feature type="coiled-coil region" evidence="14">
    <location>
        <begin position="325"/>
        <end position="352"/>
    </location>
</feature>
<dbReference type="SUPFAM" id="SSF103190">
    <property type="entry name" value="Sensory domain-like"/>
    <property type="match status" value="1"/>
</dbReference>